<keyword evidence="3" id="KW-0732">Signal</keyword>
<evidence type="ECO:0000256" key="1">
    <source>
        <dbReference type="ARBA" id="ARBA00004196"/>
    </source>
</evidence>
<dbReference type="Gene3D" id="3.40.50.2300">
    <property type="match status" value="2"/>
</dbReference>
<dbReference type="CDD" id="cd01536">
    <property type="entry name" value="PBP1_ABC_sugar_binding-like"/>
    <property type="match status" value="1"/>
</dbReference>
<dbReference type="InterPro" id="IPR028082">
    <property type="entry name" value="Peripla_BP_I"/>
</dbReference>
<evidence type="ECO:0000256" key="4">
    <source>
        <dbReference type="SAM" id="MobiDB-lite"/>
    </source>
</evidence>
<sequence length="326" mass="35059">MGPVDEVDGPTEKFTPPTGKHILIMPCGSAGQGCVNEAEEEKRVAESLGWTVDMIDGKLDPTVWNQTVKQAVASGIDGIVAVSADPNLFGDAMESVAAKDVPFVLTQQTPGDDDVEGVDTYIAPDPKVGGADVAEWITADSGGKAHVLLLDVPGFTNVQQRTAAIAEKLDSDCGDCVVYKADITAATMGTSLAPLVTTQLQQHPDINYIWGSDDCCVSFMQQGIQQAGKTGSVKLMSMTGYPQQMTQIKTGEMAFELASPTPYSAWLAIDSLARLMAGQPAEKFWVLPQRIWTAENIGAAPEEAFEQGWDIEFDYQSMFRELWGTK</sequence>
<comment type="subcellular location">
    <subcellularLocation>
        <location evidence="1">Cell envelope</location>
    </subcellularLocation>
</comment>
<dbReference type="InterPro" id="IPR025997">
    <property type="entry name" value="SBP_2_dom"/>
</dbReference>
<evidence type="ECO:0000313" key="6">
    <source>
        <dbReference type="EMBL" id="GES19659.1"/>
    </source>
</evidence>
<evidence type="ECO:0000313" key="7">
    <source>
        <dbReference type="Proteomes" id="UP000377595"/>
    </source>
</evidence>
<dbReference type="AlphaFoldDB" id="A0A5M3XHH4"/>
<comment type="caution">
    <text evidence="6">The sequence shown here is derived from an EMBL/GenBank/DDBJ whole genome shotgun (WGS) entry which is preliminary data.</text>
</comment>
<dbReference type="PANTHER" id="PTHR46847:SF1">
    <property type="entry name" value="D-ALLOSE-BINDING PERIPLASMIC PROTEIN-RELATED"/>
    <property type="match status" value="1"/>
</dbReference>
<evidence type="ECO:0000256" key="2">
    <source>
        <dbReference type="ARBA" id="ARBA00007639"/>
    </source>
</evidence>
<gene>
    <name evidence="6" type="ORF">Aple_025550</name>
</gene>
<evidence type="ECO:0000256" key="3">
    <source>
        <dbReference type="ARBA" id="ARBA00022729"/>
    </source>
</evidence>
<protein>
    <recommendedName>
        <fullName evidence="5">Periplasmic binding protein domain-containing protein</fullName>
    </recommendedName>
</protein>
<accession>A0A5M3XHH4</accession>
<name>A0A5M3XHH4_9ACTN</name>
<dbReference type="Proteomes" id="UP000377595">
    <property type="component" value="Unassembled WGS sequence"/>
</dbReference>
<feature type="region of interest" description="Disordered" evidence="4">
    <location>
        <begin position="1"/>
        <end position="20"/>
    </location>
</feature>
<dbReference type="GO" id="GO:0030246">
    <property type="term" value="F:carbohydrate binding"/>
    <property type="evidence" value="ECO:0007669"/>
    <property type="project" value="UniProtKB-ARBA"/>
</dbReference>
<feature type="domain" description="Periplasmic binding protein" evidence="5">
    <location>
        <begin position="42"/>
        <end position="279"/>
    </location>
</feature>
<dbReference type="EMBL" id="BLAF01000013">
    <property type="protein sequence ID" value="GES19659.1"/>
    <property type="molecule type" value="Genomic_DNA"/>
</dbReference>
<evidence type="ECO:0000259" key="5">
    <source>
        <dbReference type="Pfam" id="PF13407"/>
    </source>
</evidence>
<dbReference type="Pfam" id="PF13407">
    <property type="entry name" value="Peripla_BP_4"/>
    <property type="match status" value="1"/>
</dbReference>
<keyword evidence="7" id="KW-1185">Reference proteome</keyword>
<reference evidence="6 7" key="1">
    <citation type="submission" date="2019-10" db="EMBL/GenBank/DDBJ databases">
        <title>Whole genome shotgun sequence of Acrocarpospora pleiomorpha NBRC 16267.</title>
        <authorList>
            <person name="Ichikawa N."/>
            <person name="Kimura A."/>
            <person name="Kitahashi Y."/>
            <person name="Komaki H."/>
            <person name="Oguchi A."/>
        </authorList>
    </citation>
    <scope>NUCLEOTIDE SEQUENCE [LARGE SCALE GENOMIC DNA]</scope>
    <source>
        <strain evidence="6 7">NBRC 16267</strain>
    </source>
</reference>
<dbReference type="GO" id="GO:0030313">
    <property type="term" value="C:cell envelope"/>
    <property type="evidence" value="ECO:0007669"/>
    <property type="project" value="UniProtKB-SubCell"/>
</dbReference>
<organism evidence="6 7">
    <name type="scientific">Acrocarpospora pleiomorpha</name>
    <dbReference type="NCBI Taxonomy" id="90975"/>
    <lineage>
        <taxon>Bacteria</taxon>
        <taxon>Bacillati</taxon>
        <taxon>Actinomycetota</taxon>
        <taxon>Actinomycetes</taxon>
        <taxon>Streptosporangiales</taxon>
        <taxon>Streptosporangiaceae</taxon>
        <taxon>Acrocarpospora</taxon>
    </lineage>
</organism>
<dbReference type="SUPFAM" id="SSF53822">
    <property type="entry name" value="Periplasmic binding protein-like I"/>
    <property type="match status" value="1"/>
</dbReference>
<proteinExistence type="inferred from homology"/>
<comment type="similarity">
    <text evidence="2">Belongs to the bacterial solute-binding protein 2 family.</text>
</comment>
<dbReference type="PANTHER" id="PTHR46847">
    <property type="entry name" value="D-ALLOSE-BINDING PERIPLASMIC PROTEIN-RELATED"/>
    <property type="match status" value="1"/>
</dbReference>